<feature type="region of interest" description="Disordered" evidence="1">
    <location>
        <begin position="88"/>
        <end position="147"/>
    </location>
</feature>
<dbReference type="EMBL" id="WHVB01000033">
    <property type="protein sequence ID" value="KAF8468074.1"/>
    <property type="molecule type" value="Genomic_DNA"/>
</dbReference>
<dbReference type="Proteomes" id="UP000759537">
    <property type="component" value="Unassembled WGS sequence"/>
</dbReference>
<keyword evidence="3" id="KW-1185">Reference proteome</keyword>
<reference evidence="2" key="2">
    <citation type="journal article" date="2020" name="Nat. Commun.">
        <title>Large-scale genome sequencing of mycorrhizal fungi provides insights into the early evolution of symbiotic traits.</title>
        <authorList>
            <person name="Miyauchi S."/>
            <person name="Kiss E."/>
            <person name="Kuo A."/>
            <person name="Drula E."/>
            <person name="Kohler A."/>
            <person name="Sanchez-Garcia M."/>
            <person name="Morin E."/>
            <person name="Andreopoulos B."/>
            <person name="Barry K.W."/>
            <person name="Bonito G."/>
            <person name="Buee M."/>
            <person name="Carver A."/>
            <person name="Chen C."/>
            <person name="Cichocki N."/>
            <person name="Clum A."/>
            <person name="Culley D."/>
            <person name="Crous P.W."/>
            <person name="Fauchery L."/>
            <person name="Girlanda M."/>
            <person name="Hayes R.D."/>
            <person name="Keri Z."/>
            <person name="LaButti K."/>
            <person name="Lipzen A."/>
            <person name="Lombard V."/>
            <person name="Magnuson J."/>
            <person name="Maillard F."/>
            <person name="Murat C."/>
            <person name="Nolan M."/>
            <person name="Ohm R.A."/>
            <person name="Pangilinan J."/>
            <person name="Pereira M.F."/>
            <person name="Perotto S."/>
            <person name="Peter M."/>
            <person name="Pfister S."/>
            <person name="Riley R."/>
            <person name="Sitrit Y."/>
            <person name="Stielow J.B."/>
            <person name="Szollosi G."/>
            <person name="Zifcakova L."/>
            <person name="Stursova M."/>
            <person name="Spatafora J.W."/>
            <person name="Tedersoo L."/>
            <person name="Vaario L.M."/>
            <person name="Yamada A."/>
            <person name="Yan M."/>
            <person name="Wang P."/>
            <person name="Xu J."/>
            <person name="Bruns T."/>
            <person name="Baldrian P."/>
            <person name="Vilgalys R."/>
            <person name="Dunand C."/>
            <person name="Henrissat B."/>
            <person name="Grigoriev I.V."/>
            <person name="Hibbett D."/>
            <person name="Nagy L.G."/>
            <person name="Martin F.M."/>
        </authorList>
    </citation>
    <scope>NUCLEOTIDE SEQUENCE</scope>
    <source>
        <strain evidence="2">Prilba</strain>
    </source>
</reference>
<feature type="compositionally biased region" description="Basic residues" evidence="1">
    <location>
        <begin position="100"/>
        <end position="119"/>
    </location>
</feature>
<evidence type="ECO:0000313" key="2">
    <source>
        <dbReference type="EMBL" id="KAF8468074.1"/>
    </source>
</evidence>
<dbReference type="OrthoDB" id="6222486at2759"/>
<sequence>MARSSSSRPDPANTAAAELAEVVLVANLNMKLEAPVSQLSLVLALYGVSRSQTIHILFPWSYRTIWRGIHTTERLRASGPVTVTWAPPCARNRKDTNIPARRHPSTIKSKRCPGRRSRKKPTEEEELDEILHEDEDGRPHPDIPVDEGKDEYLRSLAEWTNIASELEQWALRLAKATMVSSSFCNHSPRPPAHLTLRPNIYRPRSDCIRFQNGTGRCGTVGEKRPSTIVGFVSSGDIIPHRFPDAENFQITDSALGSAARRAKYRPTATSHDLKQDGNMPWELEAITLKSLLKSLRFPQTRLRGPKGLGVSIKQPLDRARTQGGPGNGPVDPNFEIMITARLGGLLWERSAQARPRTATSSKQRLALTMRHSLSRPRSEDEDLFRRHGLRLWFKGPFKGPLLPFAGLTFPVGHFRRPPFASRFSRIASLPARVSRLRLARSSK</sequence>
<accession>A0A9P5MP95</accession>
<feature type="compositionally biased region" description="Basic and acidic residues" evidence="1">
    <location>
        <begin position="135"/>
        <end position="147"/>
    </location>
</feature>
<dbReference type="AlphaFoldDB" id="A0A9P5MP95"/>
<reference evidence="2" key="1">
    <citation type="submission" date="2019-10" db="EMBL/GenBank/DDBJ databases">
        <authorList>
            <consortium name="DOE Joint Genome Institute"/>
            <person name="Kuo A."/>
            <person name="Miyauchi S."/>
            <person name="Kiss E."/>
            <person name="Drula E."/>
            <person name="Kohler A."/>
            <person name="Sanchez-Garcia M."/>
            <person name="Andreopoulos B."/>
            <person name="Barry K.W."/>
            <person name="Bonito G."/>
            <person name="Buee M."/>
            <person name="Carver A."/>
            <person name="Chen C."/>
            <person name="Cichocki N."/>
            <person name="Clum A."/>
            <person name="Culley D."/>
            <person name="Crous P.W."/>
            <person name="Fauchery L."/>
            <person name="Girlanda M."/>
            <person name="Hayes R."/>
            <person name="Keri Z."/>
            <person name="LaButti K."/>
            <person name="Lipzen A."/>
            <person name="Lombard V."/>
            <person name="Magnuson J."/>
            <person name="Maillard F."/>
            <person name="Morin E."/>
            <person name="Murat C."/>
            <person name="Nolan M."/>
            <person name="Ohm R."/>
            <person name="Pangilinan J."/>
            <person name="Pereira M."/>
            <person name="Perotto S."/>
            <person name="Peter M."/>
            <person name="Riley R."/>
            <person name="Sitrit Y."/>
            <person name="Stielow B."/>
            <person name="Szollosi G."/>
            <person name="Zifcakova L."/>
            <person name="Stursova M."/>
            <person name="Spatafora J.W."/>
            <person name="Tedersoo L."/>
            <person name="Vaario L.-M."/>
            <person name="Yamada A."/>
            <person name="Yan M."/>
            <person name="Wang P."/>
            <person name="Xu J."/>
            <person name="Bruns T."/>
            <person name="Baldrian P."/>
            <person name="Vilgalys R."/>
            <person name="Henrissat B."/>
            <person name="Grigoriev I.V."/>
            <person name="Hibbett D."/>
            <person name="Nagy L.G."/>
            <person name="Martin F.M."/>
        </authorList>
    </citation>
    <scope>NUCLEOTIDE SEQUENCE</scope>
    <source>
        <strain evidence="2">Prilba</strain>
    </source>
</reference>
<gene>
    <name evidence="2" type="ORF">DFH94DRAFT_848073</name>
</gene>
<proteinExistence type="predicted"/>
<comment type="caution">
    <text evidence="2">The sequence shown here is derived from an EMBL/GenBank/DDBJ whole genome shotgun (WGS) entry which is preliminary data.</text>
</comment>
<evidence type="ECO:0000256" key="1">
    <source>
        <dbReference type="SAM" id="MobiDB-lite"/>
    </source>
</evidence>
<name>A0A9P5MP95_9AGAM</name>
<protein>
    <submittedName>
        <fullName evidence="2">Uncharacterized protein</fullName>
    </submittedName>
</protein>
<evidence type="ECO:0000313" key="3">
    <source>
        <dbReference type="Proteomes" id="UP000759537"/>
    </source>
</evidence>
<feature type="compositionally biased region" description="Acidic residues" evidence="1">
    <location>
        <begin position="123"/>
        <end position="134"/>
    </location>
</feature>
<organism evidence="2 3">
    <name type="scientific">Russula ochroleuca</name>
    <dbReference type="NCBI Taxonomy" id="152965"/>
    <lineage>
        <taxon>Eukaryota</taxon>
        <taxon>Fungi</taxon>
        <taxon>Dikarya</taxon>
        <taxon>Basidiomycota</taxon>
        <taxon>Agaricomycotina</taxon>
        <taxon>Agaricomycetes</taxon>
        <taxon>Russulales</taxon>
        <taxon>Russulaceae</taxon>
        <taxon>Russula</taxon>
    </lineage>
</organism>